<evidence type="ECO:0000313" key="1">
    <source>
        <dbReference type="EMBL" id="CAH1205646.1"/>
    </source>
</evidence>
<keyword evidence="2" id="KW-1185">Reference proteome</keyword>
<evidence type="ECO:0000313" key="2">
    <source>
        <dbReference type="Proteomes" id="UP000838686"/>
    </source>
</evidence>
<dbReference type="EMBL" id="CAKMMF010000011">
    <property type="protein sequence ID" value="CAH1205646.1"/>
    <property type="molecule type" value="Genomic_DNA"/>
</dbReference>
<sequence length="117" mass="11978">MSKYGVDYRTKTGKGIVRADGFSVGSVTAPKAVVSTTVTFDPPSLATGAFAVSSGITVTGSALGDNVELYPPYDTDGVIYQGSVSAANTIKISLINTNGSTKDLASGAWGVVVKRRV</sequence>
<name>A0ABM9C834_9BACL</name>
<organism evidence="1 2">
    <name type="scientific">Paenibacillus plantiphilus</name>
    <dbReference type="NCBI Taxonomy" id="2905650"/>
    <lineage>
        <taxon>Bacteria</taxon>
        <taxon>Bacillati</taxon>
        <taxon>Bacillota</taxon>
        <taxon>Bacilli</taxon>
        <taxon>Bacillales</taxon>
        <taxon>Paenibacillaceae</taxon>
        <taxon>Paenibacillus</taxon>
    </lineage>
</organism>
<protein>
    <submittedName>
        <fullName evidence="1">Uncharacterized protein</fullName>
    </submittedName>
</protein>
<dbReference type="Proteomes" id="UP000838686">
    <property type="component" value="Unassembled WGS sequence"/>
</dbReference>
<reference evidence="1" key="1">
    <citation type="submission" date="2022-01" db="EMBL/GenBank/DDBJ databases">
        <authorList>
            <person name="Criscuolo A."/>
        </authorList>
    </citation>
    <scope>NUCLEOTIDE SEQUENCE</scope>
    <source>
        <strain evidence="1">CIP111893</strain>
    </source>
</reference>
<comment type="caution">
    <text evidence="1">The sequence shown here is derived from an EMBL/GenBank/DDBJ whole genome shotgun (WGS) entry which is preliminary data.</text>
</comment>
<proteinExistence type="predicted"/>
<accession>A0ABM9C834</accession>
<dbReference type="RefSeq" id="WP_236342350.1">
    <property type="nucleotide sequence ID" value="NZ_CAKMMF010000011.1"/>
</dbReference>
<gene>
    <name evidence="1" type="ORF">PAECIP111893_02385</name>
</gene>